<dbReference type="STRING" id="583356.Igag_1475"/>
<dbReference type="Pfam" id="PF01189">
    <property type="entry name" value="Methyltr_RsmB-F"/>
    <property type="match status" value="1"/>
</dbReference>
<evidence type="ECO:0000256" key="2">
    <source>
        <dbReference type="ARBA" id="ARBA00022679"/>
    </source>
</evidence>
<evidence type="ECO:0000256" key="3">
    <source>
        <dbReference type="ARBA" id="ARBA00022691"/>
    </source>
</evidence>
<dbReference type="PROSITE" id="PS51686">
    <property type="entry name" value="SAM_MT_RSMB_NOP"/>
    <property type="match status" value="1"/>
</dbReference>
<evidence type="ECO:0000256" key="4">
    <source>
        <dbReference type="ARBA" id="ARBA00022884"/>
    </source>
</evidence>
<dbReference type="GO" id="GO:0003723">
    <property type="term" value="F:RNA binding"/>
    <property type="evidence" value="ECO:0007669"/>
    <property type="project" value="UniProtKB-KW"/>
</dbReference>
<keyword evidence="3" id="KW-0949">S-adenosyl-L-methionine</keyword>
<dbReference type="EMBL" id="CP002098">
    <property type="protein sequence ID" value="ADM28277.1"/>
    <property type="molecule type" value="Genomic_DNA"/>
</dbReference>
<dbReference type="InterPro" id="IPR049560">
    <property type="entry name" value="MeTrfase_RsmB-F_NOP2_cat"/>
</dbReference>
<organism evidence="6 7">
    <name type="scientific">Ignisphaera aggregans (strain DSM 17230 / JCM 13409 / AQ1.S1)</name>
    <dbReference type="NCBI Taxonomy" id="583356"/>
    <lineage>
        <taxon>Archaea</taxon>
        <taxon>Thermoproteota</taxon>
        <taxon>Thermoprotei</taxon>
        <taxon>Desulfurococcales</taxon>
        <taxon>Desulfurococcaceae</taxon>
        <taxon>Ignisphaera</taxon>
    </lineage>
</organism>
<reference evidence="6 7" key="1">
    <citation type="journal article" date="2010" name="Stand. Genomic Sci.">
        <title>Complete genome sequence of Ignisphaera aggregans type strain (AQ1.S1).</title>
        <authorList>
            <person name="Goker M."/>
            <person name="Held B."/>
            <person name="Lapidus A."/>
            <person name="Nolan M."/>
            <person name="Spring S."/>
            <person name="Yasawong M."/>
            <person name="Lucas S."/>
            <person name="Glavina Del Rio T."/>
            <person name="Tice H."/>
            <person name="Cheng J.F."/>
            <person name="Goodwin L."/>
            <person name="Tapia R."/>
            <person name="Pitluck S."/>
            <person name="Liolios K."/>
            <person name="Ivanova N."/>
            <person name="Mavromatis K."/>
            <person name="Mikhailova N."/>
            <person name="Pati A."/>
            <person name="Chen A."/>
            <person name="Palaniappan K."/>
            <person name="Brambilla E."/>
            <person name="Land M."/>
            <person name="Hauser L."/>
            <person name="Chang Y.J."/>
            <person name="Jeffries C.D."/>
            <person name="Brettin T."/>
            <person name="Detter J.C."/>
            <person name="Han C."/>
            <person name="Rohde M."/>
            <person name="Sikorski J."/>
            <person name="Woyke T."/>
            <person name="Bristow J."/>
            <person name="Eisen J.A."/>
            <person name="Markowitz V."/>
            <person name="Hugenholtz P."/>
            <person name="Kyrpides N.C."/>
            <person name="Klenk H.P."/>
        </authorList>
    </citation>
    <scope>NUCLEOTIDE SEQUENCE [LARGE SCALE GENOMIC DNA]</scope>
    <source>
        <strain evidence="7">DSM 17230 / JCM 13409 / AQ1.S1</strain>
    </source>
</reference>
<dbReference type="SUPFAM" id="SSF53335">
    <property type="entry name" value="S-adenosyl-L-methionine-dependent methyltransferases"/>
    <property type="match status" value="1"/>
</dbReference>
<dbReference type="InterPro" id="IPR001678">
    <property type="entry name" value="MeTrfase_RsmB-F_NOP2_dom"/>
</dbReference>
<dbReference type="PANTHER" id="PTHR22807:SF74">
    <property type="entry name" value="TRNA (CYTOSINE(48)-C(5))-METHYLTRANSFERASE"/>
    <property type="match status" value="1"/>
</dbReference>
<evidence type="ECO:0000313" key="7">
    <source>
        <dbReference type="Proteomes" id="UP000001304"/>
    </source>
</evidence>
<keyword evidence="1" id="KW-0489">Methyltransferase</keyword>
<dbReference type="NCBIfam" id="TIGR00446">
    <property type="entry name" value="nop2p"/>
    <property type="match status" value="1"/>
</dbReference>
<dbReference type="Gene3D" id="3.40.50.150">
    <property type="entry name" value="Vaccinia Virus protein VP39"/>
    <property type="match status" value="1"/>
</dbReference>
<dbReference type="KEGG" id="iag:Igag_1475"/>
<dbReference type="InterPro" id="IPR029063">
    <property type="entry name" value="SAM-dependent_MTases_sf"/>
</dbReference>
<dbReference type="GO" id="GO:0016428">
    <property type="term" value="F:tRNA (cytidine-5-)-methyltransferase activity"/>
    <property type="evidence" value="ECO:0007669"/>
    <property type="project" value="TreeGrafter"/>
</dbReference>
<dbReference type="AlphaFoldDB" id="E0SQU7"/>
<keyword evidence="4" id="KW-0694">RNA-binding</keyword>
<dbReference type="PANTHER" id="PTHR22807">
    <property type="entry name" value="NOP2 YEAST -RELATED NOL1/NOP2/FMU SUN DOMAIN-CONTAINING"/>
    <property type="match status" value="1"/>
</dbReference>
<dbReference type="Proteomes" id="UP000001304">
    <property type="component" value="Chromosome"/>
</dbReference>
<sequence length="367" mass="42098">MMKLTRGEEMILEPASEEYNSDYTSIFFNNIKNEIIIPTNSISIQAKELAKTYGYLDYMVQRYIDILGLEETKSLLNAFENFKIQPTIICNFLRTSCEELLQQLYRLNFRLELVSWCHHCYRVISSPKHPSIGSTHQYLKGLYYVYRDAASTIPPLILNPTKGSSIIDMCAAPGGKAIHISLLIRDEGFLILNDISIKRLEALISNYYRMGFKSYIIINHDATLLPKILNYKFDYVFLDAPCSAEGAIMFDPSRKRKTSQGDLVKLVTREINLLLSALKLAKIGGRIVYTTCSIAPEENEYVISKVLSIAGSKIVIESPPFNLWSSGLRTFRNIEFARDVEKCIRIWPHKHMMEGFFICLLRKIKDD</sequence>
<protein>
    <submittedName>
        <fullName evidence="6">Fmu (Sun) domain protein</fullName>
    </submittedName>
</protein>
<accession>E0SQU7</accession>
<dbReference type="InterPro" id="IPR023267">
    <property type="entry name" value="RCMT"/>
</dbReference>
<evidence type="ECO:0000259" key="5">
    <source>
        <dbReference type="PROSITE" id="PS51686"/>
    </source>
</evidence>
<keyword evidence="7" id="KW-1185">Reference proteome</keyword>
<dbReference type="HOGENOM" id="CLU_005316_7_0_2"/>
<dbReference type="PRINTS" id="PR02008">
    <property type="entry name" value="RCMTFAMILY"/>
</dbReference>
<dbReference type="Gene3D" id="3.30.70.1170">
    <property type="entry name" value="Sun protein, domain 3"/>
    <property type="match status" value="1"/>
</dbReference>
<dbReference type="InterPro" id="IPR011023">
    <property type="entry name" value="Nop2p"/>
</dbReference>
<dbReference type="BioCyc" id="IAGG583356:GHAH-1464-MONOMER"/>
<evidence type="ECO:0000256" key="1">
    <source>
        <dbReference type="ARBA" id="ARBA00022603"/>
    </source>
</evidence>
<dbReference type="GO" id="GO:0030488">
    <property type="term" value="P:tRNA methylation"/>
    <property type="evidence" value="ECO:0007669"/>
    <property type="project" value="TreeGrafter"/>
</dbReference>
<name>E0SQU7_IGNAA</name>
<evidence type="ECO:0000313" key="6">
    <source>
        <dbReference type="EMBL" id="ADM28277.1"/>
    </source>
</evidence>
<keyword evidence="2" id="KW-0808">Transferase</keyword>
<gene>
    <name evidence="6" type="ordered locus">Igag_1475</name>
</gene>
<feature type="domain" description="SAM-dependent MTase RsmB/NOP-type" evidence="5">
    <location>
        <begin position="76"/>
        <end position="364"/>
    </location>
</feature>
<proteinExistence type="predicted"/>